<dbReference type="EMBL" id="SNXR01000011">
    <property type="protein sequence ID" value="TDP61044.1"/>
    <property type="molecule type" value="Genomic_DNA"/>
</dbReference>
<sequence>MNILNKEVFSEDDILEIINSRLEESINIEFKNANALSNDKNVKKEISKDITAFANSDGGIIFYGIDEKDHVANGLSFINGNIFTKEWLENTIISTIQQKIDNLRIFPVRFEDDFLKTIYVVKIPKSPNNPHINGDKKFYKRHNFQSVPMEEYEVRNSYLKERESLVYIEKVISEFIEENDTQYIFKIEVQIVNDGKFVSEKYKIGCDIKNACGLGIKYSEDNYSVTTKEPDGFKISTIKMVPLFPRELMNAMSFDIEIPKKEFDTIIENIKFIFFVFSKDTLQQDEMEVGKMLKELMEKI</sequence>
<gene>
    <name evidence="2" type="ORF">BC748_0652</name>
</gene>
<dbReference type="PANTHER" id="PTHR30595:SF6">
    <property type="entry name" value="SCHLAFEN ALBA-2 DOMAIN-CONTAINING PROTEIN"/>
    <property type="match status" value="1"/>
</dbReference>
<dbReference type="AlphaFoldDB" id="A0A4R6QDW4"/>
<evidence type="ECO:0000313" key="3">
    <source>
        <dbReference type="Proteomes" id="UP000295260"/>
    </source>
</evidence>
<dbReference type="GO" id="GO:0003677">
    <property type="term" value="F:DNA binding"/>
    <property type="evidence" value="ECO:0007669"/>
    <property type="project" value="UniProtKB-KW"/>
</dbReference>
<keyword evidence="2" id="KW-0238">DNA-binding</keyword>
<feature type="domain" description="Schlafen AlbA-2" evidence="1">
    <location>
        <begin position="24"/>
        <end position="149"/>
    </location>
</feature>
<name>A0A4R6QDW4_9FLAO</name>
<accession>A0A4R6QDW4</accession>
<keyword evidence="3" id="KW-1185">Reference proteome</keyword>
<comment type="caution">
    <text evidence="2">The sequence shown here is derived from an EMBL/GenBank/DDBJ whole genome shotgun (WGS) entry which is preliminary data.</text>
</comment>
<dbReference type="PANTHER" id="PTHR30595">
    <property type="entry name" value="GLPR-RELATED TRANSCRIPTIONAL REPRESSOR"/>
    <property type="match status" value="1"/>
</dbReference>
<dbReference type="InterPro" id="IPR038461">
    <property type="entry name" value="Schlafen_AlbA_2_dom_sf"/>
</dbReference>
<dbReference type="OrthoDB" id="9768354at2"/>
<evidence type="ECO:0000259" key="1">
    <source>
        <dbReference type="Pfam" id="PF04326"/>
    </source>
</evidence>
<dbReference type="RefSeq" id="WP_133531994.1">
    <property type="nucleotide sequence ID" value="NZ_SNXR01000011.1"/>
</dbReference>
<dbReference type="Gene3D" id="3.30.950.30">
    <property type="entry name" value="Schlafen, AAA domain"/>
    <property type="match status" value="1"/>
</dbReference>
<proteinExistence type="predicted"/>
<protein>
    <submittedName>
        <fullName evidence="2">Putative DNA-binding protein</fullName>
    </submittedName>
</protein>
<dbReference type="InterPro" id="IPR007421">
    <property type="entry name" value="Schlafen_AlbA_2_dom"/>
</dbReference>
<reference evidence="2 3" key="1">
    <citation type="submission" date="2019-03" db="EMBL/GenBank/DDBJ databases">
        <title>Genomic Encyclopedia of Archaeal and Bacterial Type Strains, Phase II (KMG-II): from individual species to whole genera.</title>
        <authorList>
            <person name="Goeker M."/>
        </authorList>
    </citation>
    <scope>NUCLEOTIDE SEQUENCE [LARGE SCALE GENOMIC DNA]</scope>
    <source>
        <strain evidence="2 3">DSM 25687</strain>
    </source>
</reference>
<organism evidence="2 3">
    <name type="scientific">Flavobacterium dankookense</name>
    <dbReference type="NCBI Taxonomy" id="706186"/>
    <lineage>
        <taxon>Bacteria</taxon>
        <taxon>Pseudomonadati</taxon>
        <taxon>Bacteroidota</taxon>
        <taxon>Flavobacteriia</taxon>
        <taxon>Flavobacteriales</taxon>
        <taxon>Flavobacteriaceae</taxon>
        <taxon>Flavobacterium</taxon>
    </lineage>
</organism>
<evidence type="ECO:0000313" key="2">
    <source>
        <dbReference type="EMBL" id="TDP61044.1"/>
    </source>
</evidence>
<dbReference type="Pfam" id="PF04326">
    <property type="entry name" value="SLFN_AlbA_2"/>
    <property type="match status" value="1"/>
</dbReference>
<dbReference type="Proteomes" id="UP000295260">
    <property type="component" value="Unassembled WGS sequence"/>
</dbReference>